<keyword evidence="2" id="KW-0378">Hydrolase</keyword>
<dbReference type="EMBL" id="JACWZZ010000001">
    <property type="protein sequence ID" value="MBD2714054.1"/>
    <property type="molecule type" value="Genomic_DNA"/>
</dbReference>
<reference evidence="5 6" key="1">
    <citation type="submission" date="2020-09" db="EMBL/GenBank/DDBJ databases">
        <authorList>
            <person name="Kim M.K."/>
        </authorList>
    </citation>
    <scope>NUCLEOTIDE SEQUENCE [LARGE SCALE GENOMIC DNA]</scope>
    <source>
        <strain evidence="5 6">BT646</strain>
    </source>
</reference>
<keyword evidence="2" id="KW-0442">Lipid degradation</keyword>
<dbReference type="InterPro" id="IPR002641">
    <property type="entry name" value="PNPLA_dom"/>
</dbReference>
<evidence type="ECO:0000256" key="2">
    <source>
        <dbReference type="PROSITE-ProRule" id="PRU01161"/>
    </source>
</evidence>
<proteinExistence type="predicted"/>
<evidence type="ECO:0000256" key="3">
    <source>
        <dbReference type="SAM" id="SignalP"/>
    </source>
</evidence>
<feature type="active site" description="Nucleophile" evidence="2">
    <location>
        <position position="67"/>
    </location>
</feature>
<feature type="active site" description="Proton acceptor" evidence="2">
    <location>
        <position position="224"/>
    </location>
</feature>
<evidence type="ECO:0000256" key="1">
    <source>
        <dbReference type="ARBA" id="ARBA00023098"/>
    </source>
</evidence>
<feature type="domain" description="PNPLA" evidence="4">
    <location>
        <begin position="32"/>
        <end position="237"/>
    </location>
</feature>
<dbReference type="PROSITE" id="PS51635">
    <property type="entry name" value="PNPLA"/>
    <property type="match status" value="1"/>
</dbReference>
<evidence type="ECO:0000313" key="5">
    <source>
        <dbReference type="EMBL" id="MBD2714054.1"/>
    </source>
</evidence>
<dbReference type="Pfam" id="PF01734">
    <property type="entry name" value="Patatin"/>
    <property type="match status" value="1"/>
</dbReference>
<keyword evidence="3" id="KW-0732">Signal</keyword>
<dbReference type="PANTHER" id="PTHR46394:SF1">
    <property type="entry name" value="PNPLA DOMAIN-CONTAINING PROTEIN"/>
    <property type="match status" value="1"/>
</dbReference>
<feature type="short sequence motif" description="DGA/G" evidence="2">
    <location>
        <begin position="224"/>
        <end position="226"/>
    </location>
</feature>
<organism evidence="5 6">
    <name type="scientific">Hymenobacter duratus</name>
    <dbReference type="NCBI Taxonomy" id="2771356"/>
    <lineage>
        <taxon>Bacteria</taxon>
        <taxon>Pseudomonadati</taxon>
        <taxon>Bacteroidota</taxon>
        <taxon>Cytophagia</taxon>
        <taxon>Cytophagales</taxon>
        <taxon>Hymenobacteraceae</taxon>
        <taxon>Hymenobacter</taxon>
    </lineage>
</organism>
<feature type="signal peptide" evidence="3">
    <location>
        <begin position="1"/>
        <end position="24"/>
    </location>
</feature>
<gene>
    <name evidence="5" type="ORF">IC231_03290</name>
</gene>
<evidence type="ECO:0000259" key="4">
    <source>
        <dbReference type="PROSITE" id="PS51635"/>
    </source>
</evidence>
<keyword evidence="6" id="KW-1185">Reference proteome</keyword>
<dbReference type="Proteomes" id="UP000642468">
    <property type="component" value="Unassembled WGS sequence"/>
</dbReference>
<feature type="short sequence motif" description="GXSXG" evidence="2">
    <location>
        <begin position="65"/>
        <end position="69"/>
    </location>
</feature>
<dbReference type="InterPro" id="IPR052580">
    <property type="entry name" value="Lipid_Hydrolase"/>
</dbReference>
<dbReference type="SUPFAM" id="SSF52151">
    <property type="entry name" value="FabD/lysophospholipase-like"/>
    <property type="match status" value="1"/>
</dbReference>
<sequence length="355" mass="38893">MRTIFFLFLSLQLAVKGTAQPASATPPVYRNLVMEGGGIRGIAYGGALAELEQRGVLAGIRRVGGTSAGAIQAALLAVGYSPKEIIEVMNNTPVQRLNDGRLIFFGGSTRLIKQYGWYRGDQFTQYLSELVARKTHDPNLTLGQLHTLVRQDSLHYRDLYTTGTNLTTQRVQVFSHETHPDMRVADAVRISMSIPLYFRAVLLDKQGHVVRQPAKGQAVEVLVDGGLLANFPIDLFDDARYLSALASDTLPAAGPFANPETLGLRLDRPEQLPYDVQPGGRQQLAPYAIQDFGSYMGALYNVAIENLNPARPGDWARTVSISTAGFNPKIKRMSAEQKQQLMDSGQAGVQAFFAR</sequence>
<dbReference type="Gene3D" id="3.40.1090.10">
    <property type="entry name" value="Cytosolic phospholipase A2 catalytic domain"/>
    <property type="match status" value="2"/>
</dbReference>
<feature type="short sequence motif" description="GXGXXG" evidence="2">
    <location>
        <begin position="36"/>
        <end position="41"/>
    </location>
</feature>
<comment type="caution">
    <text evidence="5">The sequence shown here is derived from an EMBL/GenBank/DDBJ whole genome shotgun (WGS) entry which is preliminary data.</text>
</comment>
<name>A0ABR8JHM7_9BACT</name>
<accession>A0ABR8JHM7</accession>
<dbReference type="PANTHER" id="PTHR46394">
    <property type="entry name" value="ANNEXIN"/>
    <property type="match status" value="1"/>
</dbReference>
<feature type="chain" id="PRO_5047288293" evidence="3">
    <location>
        <begin position="25"/>
        <end position="355"/>
    </location>
</feature>
<keyword evidence="1 2" id="KW-0443">Lipid metabolism</keyword>
<protein>
    <submittedName>
        <fullName evidence="5">Patatin-like phospholipase family protein</fullName>
    </submittedName>
</protein>
<evidence type="ECO:0000313" key="6">
    <source>
        <dbReference type="Proteomes" id="UP000642468"/>
    </source>
</evidence>
<dbReference type="RefSeq" id="WP_190783172.1">
    <property type="nucleotide sequence ID" value="NZ_JACWZZ010000001.1"/>
</dbReference>
<dbReference type="CDD" id="cd07207">
    <property type="entry name" value="Pat_ExoU_VipD_like"/>
    <property type="match status" value="1"/>
</dbReference>
<dbReference type="InterPro" id="IPR016035">
    <property type="entry name" value="Acyl_Trfase/lysoPLipase"/>
</dbReference>